<keyword evidence="5 12" id="KW-0808">Transferase</keyword>
<evidence type="ECO:0000256" key="5">
    <source>
        <dbReference type="ARBA" id="ARBA00022679"/>
    </source>
</evidence>
<dbReference type="PROSITE" id="PS50011">
    <property type="entry name" value="PROTEIN_KINASE_DOM"/>
    <property type="match status" value="1"/>
</dbReference>
<dbReference type="PANTHER" id="PTHR24055">
    <property type="entry name" value="MITOGEN-ACTIVATED PROTEIN KINASE"/>
    <property type="match status" value="1"/>
</dbReference>
<keyword evidence="6 10" id="KW-0547">Nucleotide-binding</keyword>
<dbReference type="GO" id="GO:0004707">
    <property type="term" value="F:MAP kinase activity"/>
    <property type="evidence" value="ECO:0007669"/>
    <property type="project" value="UniProtKB-EC"/>
</dbReference>
<comment type="similarity">
    <text evidence="12">Belongs to the protein kinase superfamily. Ser/Thr protein kinase family. MAP kinase subfamily.</text>
</comment>
<reference evidence="15" key="1">
    <citation type="submission" date="2021-01" db="EMBL/GenBank/DDBJ databases">
        <authorList>
            <person name="Corre E."/>
            <person name="Pelletier E."/>
            <person name="Niang G."/>
            <person name="Scheremetjew M."/>
            <person name="Finn R."/>
            <person name="Kale V."/>
            <person name="Holt S."/>
            <person name="Cochrane G."/>
            <person name="Meng A."/>
            <person name="Brown T."/>
            <person name="Cohen L."/>
        </authorList>
    </citation>
    <scope>NUCLEOTIDE SEQUENCE</scope>
    <source>
        <strain evidence="15">CCMP645</strain>
    </source>
</reference>
<evidence type="ECO:0000259" key="14">
    <source>
        <dbReference type="PROSITE" id="PS50011"/>
    </source>
</evidence>
<dbReference type="Gene3D" id="1.10.510.10">
    <property type="entry name" value="Transferase(Phosphotransferase) domain 1"/>
    <property type="match status" value="1"/>
</dbReference>
<comment type="cofactor">
    <cofactor evidence="1 12">
        <name>Mg(2+)</name>
        <dbReference type="ChEBI" id="CHEBI:18420"/>
    </cofactor>
</comment>
<keyword evidence="8 10" id="KW-0067">ATP-binding</keyword>
<proteinExistence type="inferred from homology"/>
<feature type="compositionally biased region" description="Polar residues" evidence="13">
    <location>
        <begin position="1"/>
        <end position="14"/>
    </location>
</feature>
<evidence type="ECO:0000256" key="6">
    <source>
        <dbReference type="ARBA" id="ARBA00022741"/>
    </source>
</evidence>
<comment type="activity regulation">
    <text evidence="12">Activated by threonine and tyrosine phosphorylation.</text>
</comment>
<feature type="compositionally biased region" description="Polar residues" evidence="13">
    <location>
        <begin position="418"/>
        <end position="435"/>
    </location>
</feature>
<evidence type="ECO:0000256" key="8">
    <source>
        <dbReference type="ARBA" id="ARBA00022840"/>
    </source>
</evidence>
<keyword evidence="12" id="KW-0460">Magnesium</keyword>
<dbReference type="Pfam" id="PF00069">
    <property type="entry name" value="Pkinase"/>
    <property type="match status" value="1"/>
</dbReference>
<protein>
    <recommendedName>
        <fullName evidence="12">Mitogen-activated protein kinase</fullName>
        <ecNumber evidence="12">2.7.11.24</ecNumber>
    </recommendedName>
</protein>
<dbReference type="InterPro" id="IPR000719">
    <property type="entry name" value="Prot_kinase_dom"/>
</dbReference>
<organism evidence="15">
    <name type="scientific">Chrysotila carterae</name>
    <name type="common">Marine alga</name>
    <name type="synonym">Syracosphaera carterae</name>
    <dbReference type="NCBI Taxonomy" id="13221"/>
    <lineage>
        <taxon>Eukaryota</taxon>
        <taxon>Haptista</taxon>
        <taxon>Haptophyta</taxon>
        <taxon>Prymnesiophyceae</taxon>
        <taxon>Isochrysidales</taxon>
        <taxon>Isochrysidaceae</taxon>
        <taxon>Chrysotila</taxon>
    </lineage>
</organism>
<dbReference type="InterPro" id="IPR008271">
    <property type="entry name" value="Ser/Thr_kinase_AS"/>
</dbReference>
<evidence type="ECO:0000256" key="12">
    <source>
        <dbReference type="RuleBase" id="RU361165"/>
    </source>
</evidence>
<dbReference type="FunFam" id="1.10.510.10:FF:000013">
    <property type="entry name" value="Mitogen-activated protein kinase"/>
    <property type="match status" value="1"/>
</dbReference>
<evidence type="ECO:0000256" key="13">
    <source>
        <dbReference type="SAM" id="MobiDB-lite"/>
    </source>
</evidence>
<evidence type="ECO:0000256" key="4">
    <source>
        <dbReference type="ARBA" id="ARBA00022553"/>
    </source>
</evidence>
<dbReference type="FunFam" id="3.30.200.20:FF:000046">
    <property type="entry name" value="Mitogen-activated protein kinase"/>
    <property type="match status" value="1"/>
</dbReference>
<dbReference type="SMART" id="SM00220">
    <property type="entry name" value="S_TKc"/>
    <property type="match status" value="1"/>
</dbReference>
<evidence type="ECO:0000313" key="15">
    <source>
        <dbReference type="EMBL" id="CAE0785314.1"/>
    </source>
</evidence>
<keyword evidence="7 12" id="KW-0418">Kinase</keyword>
<accession>A0A7S4C2Y6</accession>
<evidence type="ECO:0000256" key="10">
    <source>
        <dbReference type="PROSITE-ProRule" id="PRU10141"/>
    </source>
</evidence>
<evidence type="ECO:0000256" key="2">
    <source>
        <dbReference type="ARBA" id="ARBA00008832"/>
    </source>
</evidence>
<name>A0A7S4C2Y6_CHRCT</name>
<keyword evidence="3 11" id="KW-0723">Serine/threonine-protein kinase</keyword>
<dbReference type="GO" id="GO:0005524">
    <property type="term" value="F:ATP binding"/>
    <property type="evidence" value="ECO:0007669"/>
    <property type="project" value="UniProtKB-UniRule"/>
</dbReference>
<dbReference type="InterPro" id="IPR050117">
    <property type="entry name" value="MAPK"/>
</dbReference>
<feature type="region of interest" description="Disordered" evidence="13">
    <location>
        <begin position="418"/>
        <end position="459"/>
    </location>
</feature>
<comment type="similarity">
    <text evidence="2">Belongs to the protein kinase superfamily. CMGC Ser/Thr protein kinase family. MAP kinase subfamily.</text>
</comment>
<evidence type="ECO:0000256" key="1">
    <source>
        <dbReference type="ARBA" id="ARBA00001946"/>
    </source>
</evidence>
<feature type="region of interest" description="Disordered" evidence="13">
    <location>
        <begin position="1"/>
        <end position="50"/>
    </location>
</feature>
<evidence type="ECO:0000256" key="7">
    <source>
        <dbReference type="ARBA" id="ARBA00022777"/>
    </source>
</evidence>
<feature type="compositionally biased region" description="Low complexity" evidence="13">
    <location>
        <begin position="15"/>
        <end position="37"/>
    </location>
</feature>
<dbReference type="InterPro" id="IPR017441">
    <property type="entry name" value="Protein_kinase_ATP_BS"/>
</dbReference>
<dbReference type="PRINTS" id="PR01770">
    <property type="entry name" value="ERK1ERK2MAPK"/>
</dbReference>
<keyword evidence="4" id="KW-0597">Phosphoprotein</keyword>
<dbReference type="SUPFAM" id="SSF56112">
    <property type="entry name" value="Protein kinase-like (PK-like)"/>
    <property type="match status" value="1"/>
</dbReference>
<comment type="catalytic activity">
    <reaction evidence="12">
        <text>L-threonyl-[protein] + ATP = O-phospho-L-threonyl-[protein] + ADP + H(+)</text>
        <dbReference type="Rhea" id="RHEA:46608"/>
        <dbReference type="Rhea" id="RHEA-COMP:11060"/>
        <dbReference type="Rhea" id="RHEA-COMP:11605"/>
        <dbReference type="ChEBI" id="CHEBI:15378"/>
        <dbReference type="ChEBI" id="CHEBI:30013"/>
        <dbReference type="ChEBI" id="CHEBI:30616"/>
        <dbReference type="ChEBI" id="CHEBI:61977"/>
        <dbReference type="ChEBI" id="CHEBI:456216"/>
        <dbReference type="EC" id="2.7.11.24"/>
    </reaction>
</comment>
<gene>
    <name evidence="15" type="ORF">PCAR00345_LOCUS38022</name>
</gene>
<dbReference type="PROSITE" id="PS01351">
    <property type="entry name" value="MAPK"/>
    <property type="match status" value="1"/>
</dbReference>
<dbReference type="EC" id="2.7.11.24" evidence="12"/>
<sequence>MSTAGQSSMPNAGSQQNGHAGAPQNGQQQAGATARQGQGQGHGQLGQGQPARRVNSFMVCGTRFDVDTRYTLVKPIGHGAYGVVCSAVDNVTGEKVAIKKINKAFDHLTDTKRTLREIKILRHFCHENIIRIKDILRPTSADRFDDVYLVSELMDTDLHQIIASPQPLTDDHCQYFLYQILRGLKYIHSAHVLHRDLKPSNLLLNGNCDLKICDFGLARVAHPEENHAGFMTEYVATRWYRAPEIMLSWKEYTKAIDVWSVGCIFAELLGRKPLFPGKDYIHQLNLITDVIGTPADDDIECIESEKARRYIRSLPFKPTIPNEKIFPNANPLALQLLERLLAFNPTKRIGVEDALAHPYLALLHDPSDEPLAHAAFSFDFEKIPVSQTALKTLVAKEMLSYHPDCDWDAEQMGAITRQSLSNEPSYASTASNLEQTPARLPGQAPAAEDQPMDSPMQFD</sequence>
<dbReference type="EMBL" id="HBIZ01061211">
    <property type="protein sequence ID" value="CAE0785314.1"/>
    <property type="molecule type" value="Transcribed_RNA"/>
</dbReference>
<dbReference type="PROSITE" id="PS00107">
    <property type="entry name" value="PROTEIN_KINASE_ATP"/>
    <property type="match status" value="1"/>
</dbReference>
<dbReference type="InterPro" id="IPR008349">
    <property type="entry name" value="MAPK_ERK1/2"/>
</dbReference>
<feature type="binding site" evidence="10">
    <location>
        <position position="100"/>
    </location>
    <ligand>
        <name>ATP</name>
        <dbReference type="ChEBI" id="CHEBI:30616"/>
    </ligand>
</feature>
<evidence type="ECO:0000256" key="11">
    <source>
        <dbReference type="RuleBase" id="RU000304"/>
    </source>
</evidence>
<dbReference type="InterPro" id="IPR003527">
    <property type="entry name" value="MAP_kinase_CS"/>
</dbReference>
<dbReference type="Gene3D" id="3.30.200.20">
    <property type="entry name" value="Phosphorylase Kinase, domain 1"/>
    <property type="match status" value="1"/>
</dbReference>
<evidence type="ECO:0000256" key="3">
    <source>
        <dbReference type="ARBA" id="ARBA00022527"/>
    </source>
</evidence>
<feature type="domain" description="Protein kinase" evidence="14">
    <location>
        <begin position="70"/>
        <end position="360"/>
    </location>
</feature>
<dbReference type="AlphaFoldDB" id="A0A7S4C2Y6"/>
<keyword evidence="9" id="KW-0131">Cell cycle</keyword>
<dbReference type="PROSITE" id="PS00108">
    <property type="entry name" value="PROTEIN_KINASE_ST"/>
    <property type="match status" value="1"/>
</dbReference>
<evidence type="ECO:0000256" key="9">
    <source>
        <dbReference type="ARBA" id="ARBA00023306"/>
    </source>
</evidence>
<dbReference type="InterPro" id="IPR011009">
    <property type="entry name" value="Kinase-like_dom_sf"/>
</dbReference>